<evidence type="ECO:0000313" key="7">
    <source>
        <dbReference type="Proteomes" id="UP000030418"/>
    </source>
</evidence>
<accession>A0A0A2XD05</accession>
<name>A0A0A2XD05_9PAST</name>
<keyword evidence="4 5" id="KW-0472">Membrane</keyword>
<evidence type="ECO:0000256" key="1">
    <source>
        <dbReference type="ARBA" id="ARBA00004141"/>
    </source>
</evidence>
<organism evidence="6 7">
    <name type="scientific">Gallibacterium genomosp. 2</name>
    <dbReference type="NCBI Taxonomy" id="155517"/>
    <lineage>
        <taxon>Bacteria</taxon>
        <taxon>Pseudomonadati</taxon>
        <taxon>Pseudomonadota</taxon>
        <taxon>Gammaproteobacteria</taxon>
        <taxon>Pasteurellales</taxon>
        <taxon>Pasteurellaceae</taxon>
        <taxon>Gallibacterium</taxon>
    </lineage>
</organism>
<proteinExistence type="predicted"/>
<protein>
    <recommendedName>
        <fullName evidence="8">Transmembrane protein</fullName>
    </recommendedName>
</protein>
<dbReference type="AlphaFoldDB" id="A0A0A2XD05"/>
<dbReference type="Proteomes" id="UP000030418">
    <property type="component" value="Unassembled WGS sequence"/>
</dbReference>
<gene>
    <name evidence="6" type="ORF">P375_10705</name>
</gene>
<keyword evidence="7" id="KW-1185">Reference proteome</keyword>
<dbReference type="Pfam" id="PF09685">
    <property type="entry name" value="MamF_MmsF"/>
    <property type="match status" value="1"/>
</dbReference>
<evidence type="ECO:0000256" key="2">
    <source>
        <dbReference type="ARBA" id="ARBA00022692"/>
    </source>
</evidence>
<dbReference type="EMBL" id="JPXY01000051">
    <property type="protein sequence ID" value="KGQ30246.1"/>
    <property type="molecule type" value="Genomic_DNA"/>
</dbReference>
<evidence type="ECO:0000256" key="5">
    <source>
        <dbReference type="SAM" id="Phobius"/>
    </source>
</evidence>
<sequence>MMEPTIYKMNDTKKWAMIGYWLYIASFLITFLSIVAIVIAYVFRDDVRGTYLESHFNYQIRTFWIGLLYAIICTVLCLVMVGYILFICLAIWLLVRSIKGLRLLNRDQAILNEKTWLF</sequence>
<feature type="transmembrane region" description="Helical" evidence="5">
    <location>
        <begin position="20"/>
        <end position="43"/>
    </location>
</feature>
<evidence type="ECO:0000313" key="6">
    <source>
        <dbReference type="EMBL" id="KGQ30246.1"/>
    </source>
</evidence>
<reference evidence="6 7" key="1">
    <citation type="submission" date="2014-08" db="EMBL/GenBank/DDBJ databases">
        <title>Chaperone-usher fimbriae in a diverse selection of Gallibacterium genomes.</title>
        <authorList>
            <person name="Kudirkiene E."/>
            <person name="Bager R.J."/>
            <person name="Johnson T.J."/>
            <person name="Bojesen A.M."/>
        </authorList>
    </citation>
    <scope>NUCLEOTIDE SEQUENCE [LARGE SCALE GENOMIC DNA]</scope>
    <source>
        <strain evidence="6 7">CCM5976</strain>
    </source>
</reference>
<comment type="caution">
    <text evidence="6">The sequence shown here is derived from an EMBL/GenBank/DDBJ whole genome shotgun (WGS) entry which is preliminary data.</text>
</comment>
<comment type="subcellular location">
    <subcellularLocation>
        <location evidence="1">Membrane</location>
        <topology evidence="1">Multi-pass membrane protein</topology>
    </subcellularLocation>
</comment>
<keyword evidence="2 5" id="KW-0812">Transmembrane</keyword>
<keyword evidence="3 5" id="KW-1133">Transmembrane helix</keyword>
<evidence type="ECO:0008006" key="8">
    <source>
        <dbReference type="Google" id="ProtNLM"/>
    </source>
</evidence>
<feature type="transmembrane region" description="Helical" evidence="5">
    <location>
        <begin position="63"/>
        <end position="95"/>
    </location>
</feature>
<evidence type="ECO:0000256" key="4">
    <source>
        <dbReference type="ARBA" id="ARBA00023136"/>
    </source>
</evidence>
<evidence type="ECO:0000256" key="3">
    <source>
        <dbReference type="ARBA" id="ARBA00022989"/>
    </source>
</evidence>
<dbReference type="RefSeq" id="WP_039136813.1">
    <property type="nucleotide sequence ID" value="NZ_JPXY01000051.1"/>
</dbReference>
<dbReference type="InterPro" id="IPR019109">
    <property type="entry name" value="MamF_MmsF"/>
</dbReference>